<dbReference type="Proteomes" id="UP001500655">
    <property type="component" value="Unassembled WGS sequence"/>
</dbReference>
<dbReference type="GO" id="GO:0016740">
    <property type="term" value="F:transferase activity"/>
    <property type="evidence" value="ECO:0007669"/>
    <property type="project" value="UniProtKB-KW"/>
</dbReference>
<comment type="caution">
    <text evidence="1">The sequence shown here is derived from an EMBL/GenBank/DDBJ whole genome shotgun (WGS) entry which is preliminary data.</text>
</comment>
<evidence type="ECO:0000313" key="1">
    <source>
        <dbReference type="EMBL" id="GAA1738849.1"/>
    </source>
</evidence>
<accession>A0ABN2JTV7</accession>
<dbReference type="Gene3D" id="3.40.50.10540">
    <property type="entry name" value="Crotonobetainyl-coa:carnitine coa-transferase, domain 1"/>
    <property type="match status" value="1"/>
</dbReference>
<dbReference type="Gene3D" id="3.30.1540.10">
    <property type="entry name" value="formyl-coa transferase, domain 3"/>
    <property type="match status" value="1"/>
</dbReference>
<evidence type="ECO:0000313" key="2">
    <source>
        <dbReference type="Proteomes" id="UP001500655"/>
    </source>
</evidence>
<dbReference type="InterPro" id="IPR050509">
    <property type="entry name" value="CoA-transferase_III"/>
</dbReference>
<dbReference type="Pfam" id="PF02515">
    <property type="entry name" value="CoA_transf_3"/>
    <property type="match status" value="1"/>
</dbReference>
<keyword evidence="1" id="KW-0808">Transferase</keyword>
<dbReference type="PANTHER" id="PTHR48228">
    <property type="entry name" value="SUCCINYL-COA--D-CITRAMALATE COA-TRANSFERASE"/>
    <property type="match status" value="1"/>
</dbReference>
<dbReference type="RefSeq" id="WP_344076708.1">
    <property type="nucleotide sequence ID" value="NZ_BAAALS010000002.1"/>
</dbReference>
<name>A0ABN2JTV7_9ACTN</name>
<keyword evidence="2" id="KW-1185">Reference proteome</keyword>
<dbReference type="SUPFAM" id="SSF89796">
    <property type="entry name" value="CoA-transferase family III (CaiB/BaiF)"/>
    <property type="match status" value="1"/>
</dbReference>
<dbReference type="InterPro" id="IPR003673">
    <property type="entry name" value="CoA-Trfase_fam_III"/>
</dbReference>
<dbReference type="InterPro" id="IPR023606">
    <property type="entry name" value="CoA-Trfase_III_dom_1_sf"/>
</dbReference>
<protein>
    <submittedName>
        <fullName evidence="1">CoA transferase</fullName>
    </submittedName>
</protein>
<sequence length="401" mass="43044">MPTLPLDGLTVVEVSTYVAAPLGGMTLAQLGADVIRIDPLGGAPDTRRWPLARGSGTSLYWAGLNKGKRSMTVNLRSGEGQRLVAELLERNGPHGGVLLTNAPGRSWLGYDTLRRARPDLIHVQIQGRQDGTPAVDYTVNAEAGFPLVTGPDGHDQPVNHVVPIWDIACGLYAALAVVSAVHQRGRTGDGQHVTIALEDVALATAGNLGFLAEAQVNGVERRPIGNHLYGSFGRDFTCRDGARVMVVALTGRHFADLVAVTGQQEPVAALEKALHRDFTLESDRYEFREVLAGLFGHWFARHDAATVHDALRQTSVLWAPYRSFAELVAPDGPLWHHPLMSIVDQNGIGPHLSPASPIHTARRAAARPAPALGEHTVEVLRNELMMDDGAIAALRTAGVLE</sequence>
<organism evidence="1 2">
    <name type="scientific">Luedemannella helvata</name>
    <dbReference type="NCBI Taxonomy" id="349315"/>
    <lineage>
        <taxon>Bacteria</taxon>
        <taxon>Bacillati</taxon>
        <taxon>Actinomycetota</taxon>
        <taxon>Actinomycetes</taxon>
        <taxon>Micromonosporales</taxon>
        <taxon>Micromonosporaceae</taxon>
        <taxon>Luedemannella</taxon>
    </lineage>
</organism>
<dbReference type="PANTHER" id="PTHR48228:SF5">
    <property type="entry name" value="ALPHA-METHYLACYL-COA RACEMASE"/>
    <property type="match status" value="1"/>
</dbReference>
<reference evidence="1 2" key="1">
    <citation type="journal article" date="2019" name="Int. J. Syst. Evol. Microbiol.">
        <title>The Global Catalogue of Microorganisms (GCM) 10K type strain sequencing project: providing services to taxonomists for standard genome sequencing and annotation.</title>
        <authorList>
            <consortium name="The Broad Institute Genomics Platform"/>
            <consortium name="The Broad Institute Genome Sequencing Center for Infectious Disease"/>
            <person name="Wu L."/>
            <person name="Ma J."/>
        </authorList>
    </citation>
    <scope>NUCLEOTIDE SEQUENCE [LARGE SCALE GENOMIC DNA]</scope>
    <source>
        <strain evidence="1 2">JCM 13249</strain>
    </source>
</reference>
<dbReference type="InterPro" id="IPR044855">
    <property type="entry name" value="CoA-Trfase_III_dom3_sf"/>
</dbReference>
<dbReference type="EMBL" id="BAAALS010000002">
    <property type="protein sequence ID" value="GAA1738849.1"/>
    <property type="molecule type" value="Genomic_DNA"/>
</dbReference>
<gene>
    <name evidence="1" type="ORF">GCM10009681_07060</name>
</gene>
<proteinExistence type="predicted"/>